<dbReference type="RefSeq" id="WP_114585696.1">
    <property type="nucleotide sequence ID" value="NZ_CP031150.1"/>
</dbReference>
<evidence type="ECO:0000313" key="2">
    <source>
        <dbReference type="Proteomes" id="UP000253273"/>
    </source>
</evidence>
<name>A0A345E2Y6_9EURY</name>
<keyword evidence="2" id="KW-1185">Reference proteome</keyword>
<organism evidence="1 2">
    <name type="scientific">Haloplanus rubicundus</name>
    <dbReference type="NCBI Taxonomy" id="1547898"/>
    <lineage>
        <taxon>Archaea</taxon>
        <taxon>Methanobacteriati</taxon>
        <taxon>Methanobacteriota</taxon>
        <taxon>Stenosarchaea group</taxon>
        <taxon>Halobacteria</taxon>
        <taxon>Halobacteriales</taxon>
        <taxon>Haloferacaceae</taxon>
        <taxon>Haloplanus</taxon>
    </lineage>
</organism>
<dbReference type="KEGG" id="haj:DU500_09040"/>
<gene>
    <name evidence="1" type="ORF">DU500_09040</name>
</gene>
<proteinExistence type="predicted"/>
<dbReference type="Proteomes" id="UP000253273">
    <property type="component" value="Chromosome"/>
</dbReference>
<accession>A0A345E2Y6</accession>
<evidence type="ECO:0000313" key="1">
    <source>
        <dbReference type="EMBL" id="AXG06558.1"/>
    </source>
</evidence>
<sequence length="91" mass="10342">MSHVADSVDAELDDIQEISITIDNQAVTVIVVDSEKDSRIIVDADQRWEMEIEDEWAISCWEDRSMPRWLEGLVRDLGVRGIRTGVRGGEI</sequence>
<dbReference type="GeneID" id="37283527"/>
<protein>
    <submittedName>
        <fullName evidence="1">Uncharacterized protein</fullName>
    </submittedName>
</protein>
<dbReference type="EMBL" id="CP031150">
    <property type="protein sequence ID" value="AXG06558.1"/>
    <property type="molecule type" value="Genomic_DNA"/>
</dbReference>
<reference evidence="1 2" key="1">
    <citation type="submission" date="2018-07" db="EMBL/GenBank/DDBJ databases">
        <title>Genome sequences of Haloplanus sp. CBA1113.</title>
        <authorList>
            <person name="Kim Y.B."/>
            <person name="Roh S.W."/>
        </authorList>
    </citation>
    <scope>NUCLEOTIDE SEQUENCE [LARGE SCALE GENOMIC DNA]</scope>
    <source>
        <strain evidence="1 2">CBA1113</strain>
    </source>
</reference>
<dbReference type="AlphaFoldDB" id="A0A345E2Y6"/>